<evidence type="ECO:0000256" key="4">
    <source>
        <dbReference type="ARBA" id="ARBA00022692"/>
    </source>
</evidence>
<dbReference type="InterPro" id="IPR007290">
    <property type="entry name" value="Arv1"/>
</dbReference>
<keyword evidence="7 10" id="KW-0445">Lipid transport</keyword>
<dbReference type="GO" id="GO:0032366">
    <property type="term" value="P:intracellular sterol transport"/>
    <property type="evidence" value="ECO:0007669"/>
    <property type="project" value="UniProtKB-UniRule"/>
</dbReference>
<evidence type="ECO:0000313" key="13">
    <source>
        <dbReference type="Proteomes" id="UP000274756"/>
    </source>
</evidence>
<evidence type="ECO:0000256" key="7">
    <source>
        <dbReference type="ARBA" id="ARBA00023055"/>
    </source>
</evidence>
<dbReference type="GO" id="GO:0005794">
    <property type="term" value="C:Golgi apparatus"/>
    <property type="evidence" value="ECO:0007669"/>
    <property type="project" value="TreeGrafter"/>
</dbReference>
<evidence type="ECO:0000313" key="11">
    <source>
        <dbReference type="EMBL" id="VDN51287.1"/>
    </source>
</evidence>
<evidence type="ECO:0000256" key="2">
    <source>
        <dbReference type="ARBA" id="ARBA00009187"/>
    </source>
</evidence>
<dbReference type="OrthoDB" id="2192830at2759"/>
<proteinExistence type="inferred from homology"/>
<sequence>MSTKDPIHARICFLMENLVFVCINCGELSNTLFQKFSDSGIRLTRCENCGKLVDKYVEYDTVLIIIDLVLQYIGAYRHLLINTKYEFYHKLAIIFILCDAYNKWVQRRAILGRQNIYDLEWSFYECALGCALEMTVYVLCIFIFSPKNYEKRTLRRVIESAYASFYGNVFVVISIIWRLHMEWSYRILIEFFIFISHIQVQRTVFHECSTFRNISIVAISVLFLKSNKHCTDIFGNFPPHAVLLFYHVASLAKLGCA</sequence>
<feature type="transmembrane region" description="Helical" evidence="10">
    <location>
        <begin position="121"/>
        <end position="145"/>
    </location>
</feature>
<keyword evidence="13" id="KW-1185">Reference proteome</keyword>
<evidence type="ECO:0000256" key="6">
    <source>
        <dbReference type="ARBA" id="ARBA00022989"/>
    </source>
</evidence>
<dbReference type="STRING" id="318479.A0A158Q568"/>
<comment type="similarity">
    <text evidence="2 10">Belongs to the ARV1 family.</text>
</comment>
<dbReference type="GO" id="GO:0016125">
    <property type="term" value="P:sterol metabolic process"/>
    <property type="evidence" value="ECO:0007669"/>
    <property type="project" value="UniProtKB-UniRule"/>
</dbReference>
<keyword evidence="9 10" id="KW-0472">Membrane</keyword>
<dbReference type="PANTHER" id="PTHR14467:SF0">
    <property type="entry name" value="PROTEIN ARV1"/>
    <property type="match status" value="1"/>
</dbReference>
<dbReference type="GO" id="GO:0005789">
    <property type="term" value="C:endoplasmic reticulum membrane"/>
    <property type="evidence" value="ECO:0007669"/>
    <property type="project" value="UniProtKB-SubCell"/>
</dbReference>
<evidence type="ECO:0000313" key="12">
    <source>
        <dbReference type="Proteomes" id="UP000038040"/>
    </source>
</evidence>
<evidence type="ECO:0000256" key="9">
    <source>
        <dbReference type="ARBA" id="ARBA00023136"/>
    </source>
</evidence>
<dbReference type="PANTHER" id="PTHR14467">
    <property type="entry name" value="ARV1"/>
    <property type="match status" value="1"/>
</dbReference>
<keyword evidence="4 10" id="KW-0812">Transmembrane</keyword>
<evidence type="ECO:0000256" key="5">
    <source>
        <dbReference type="ARBA" id="ARBA00022824"/>
    </source>
</evidence>
<dbReference type="GO" id="GO:0097036">
    <property type="term" value="P:regulation of plasma membrane sterol distribution"/>
    <property type="evidence" value="ECO:0007669"/>
    <property type="project" value="UniProtKB-UniRule"/>
</dbReference>
<evidence type="ECO:0000256" key="10">
    <source>
        <dbReference type="RuleBase" id="RU368065"/>
    </source>
</evidence>
<comment type="caution">
    <text evidence="10">Lacks conserved residue(s) required for the propagation of feature annotation.</text>
</comment>
<evidence type="ECO:0000256" key="8">
    <source>
        <dbReference type="ARBA" id="ARBA00023098"/>
    </source>
</evidence>
<organism evidence="12 14">
    <name type="scientific">Dracunculus medinensis</name>
    <name type="common">Guinea worm</name>
    <dbReference type="NCBI Taxonomy" id="318479"/>
    <lineage>
        <taxon>Eukaryota</taxon>
        <taxon>Metazoa</taxon>
        <taxon>Ecdysozoa</taxon>
        <taxon>Nematoda</taxon>
        <taxon>Chromadorea</taxon>
        <taxon>Rhabditida</taxon>
        <taxon>Spirurina</taxon>
        <taxon>Dracunculoidea</taxon>
        <taxon>Dracunculidae</taxon>
        <taxon>Dracunculus</taxon>
    </lineage>
</organism>
<evidence type="ECO:0000256" key="3">
    <source>
        <dbReference type="ARBA" id="ARBA00022448"/>
    </source>
</evidence>
<evidence type="ECO:0000256" key="1">
    <source>
        <dbReference type="ARBA" id="ARBA00004477"/>
    </source>
</evidence>
<gene>
    <name evidence="11" type="ORF">DME_LOCUS1260</name>
</gene>
<dbReference type="Proteomes" id="UP000038040">
    <property type="component" value="Unplaced"/>
</dbReference>
<reference evidence="11 13" key="2">
    <citation type="submission" date="2018-11" db="EMBL/GenBank/DDBJ databases">
        <authorList>
            <consortium name="Pathogen Informatics"/>
        </authorList>
    </citation>
    <scope>NUCLEOTIDE SEQUENCE [LARGE SCALE GENOMIC DNA]</scope>
</reference>
<dbReference type="Pfam" id="PF04161">
    <property type="entry name" value="Arv1"/>
    <property type="match status" value="1"/>
</dbReference>
<name>A0A158Q568_DRAME</name>
<keyword evidence="3 10" id="KW-0813">Transport</keyword>
<evidence type="ECO:0000313" key="14">
    <source>
        <dbReference type="WBParaSite" id="DME_0000661601-mRNA-1"/>
    </source>
</evidence>
<dbReference type="Proteomes" id="UP000274756">
    <property type="component" value="Unassembled WGS sequence"/>
</dbReference>
<keyword evidence="6 10" id="KW-1133">Transmembrane helix</keyword>
<reference evidence="14" key="1">
    <citation type="submission" date="2016-04" db="UniProtKB">
        <authorList>
            <consortium name="WormBaseParasite"/>
        </authorList>
    </citation>
    <scope>IDENTIFICATION</scope>
</reference>
<feature type="transmembrane region" description="Helical" evidence="10">
    <location>
        <begin position="157"/>
        <end position="177"/>
    </location>
</feature>
<dbReference type="EMBL" id="UYYG01000017">
    <property type="protein sequence ID" value="VDN51287.1"/>
    <property type="molecule type" value="Genomic_DNA"/>
</dbReference>
<dbReference type="WBParaSite" id="DME_0000661601-mRNA-1">
    <property type="protein sequence ID" value="DME_0000661601-mRNA-1"/>
    <property type="gene ID" value="DME_0000661601"/>
</dbReference>
<dbReference type="GO" id="GO:0006665">
    <property type="term" value="P:sphingolipid metabolic process"/>
    <property type="evidence" value="ECO:0007669"/>
    <property type="project" value="TreeGrafter"/>
</dbReference>
<keyword evidence="8 10" id="KW-0443">Lipid metabolism</keyword>
<comment type="subcellular location">
    <subcellularLocation>
        <location evidence="1 10">Endoplasmic reticulum membrane</location>
        <topology evidence="1 10">Multi-pass membrane protein</topology>
    </subcellularLocation>
</comment>
<keyword evidence="5 10" id="KW-0256">Endoplasmic reticulum</keyword>
<comment type="function">
    <text evidence="10">Mediator of sterol homeostasis involved in sterol uptake, trafficking and distribution into membranes.</text>
</comment>
<dbReference type="GO" id="GO:0032541">
    <property type="term" value="C:cortical endoplasmic reticulum"/>
    <property type="evidence" value="ECO:0007669"/>
    <property type="project" value="TreeGrafter"/>
</dbReference>
<protein>
    <recommendedName>
        <fullName evidence="10">Protein ARV</fullName>
    </recommendedName>
</protein>
<dbReference type="AlphaFoldDB" id="A0A158Q568"/>
<accession>A0A158Q568</accession>